<dbReference type="SUPFAM" id="SSF52799">
    <property type="entry name" value="(Phosphotyrosine protein) phosphatases II"/>
    <property type="match status" value="1"/>
</dbReference>
<dbReference type="Pfam" id="PF00102">
    <property type="entry name" value="Y_phosphatase"/>
    <property type="match status" value="1"/>
</dbReference>
<keyword evidence="9" id="KW-0325">Glycoprotein</keyword>
<name>A0A3B5A6P6_9TELE</name>
<organism evidence="17">
    <name type="scientific">Stegastes partitus</name>
    <name type="common">bicolor damselfish</name>
    <dbReference type="NCBI Taxonomy" id="144197"/>
    <lineage>
        <taxon>Eukaryota</taxon>
        <taxon>Metazoa</taxon>
        <taxon>Chordata</taxon>
        <taxon>Craniata</taxon>
        <taxon>Vertebrata</taxon>
        <taxon>Euteleostomi</taxon>
        <taxon>Actinopterygii</taxon>
        <taxon>Neopterygii</taxon>
        <taxon>Teleostei</taxon>
        <taxon>Neoteleostei</taxon>
        <taxon>Acanthomorphata</taxon>
        <taxon>Ovalentaria</taxon>
        <taxon>Pomacentridae</taxon>
        <taxon>Stegastes</taxon>
    </lineage>
</organism>
<dbReference type="Proteomes" id="UP000694891">
    <property type="component" value="Unplaced"/>
</dbReference>
<dbReference type="PANTHER" id="PTHR46957:SF10">
    <property type="entry name" value="PROTEIN TYROSINE PHOSPHATASE, RECEPTOR TYPE, H"/>
    <property type="match status" value="1"/>
</dbReference>
<dbReference type="Pfam" id="PF00041">
    <property type="entry name" value="fn3"/>
    <property type="match status" value="3"/>
</dbReference>
<dbReference type="InterPro" id="IPR000242">
    <property type="entry name" value="PTP_cat"/>
</dbReference>
<dbReference type="InterPro" id="IPR050713">
    <property type="entry name" value="RTP_Phos/Ushers"/>
</dbReference>
<dbReference type="PRINTS" id="PR00700">
    <property type="entry name" value="PRTYPHPHTASE"/>
</dbReference>
<dbReference type="GO" id="GO:0016020">
    <property type="term" value="C:membrane"/>
    <property type="evidence" value="ECO:0007669"/>
    <property type="project" value="UniProtKB-SubCell"/>
</dbReference>
<dbReference type="GeneTree" id="ENSGT00940000165368"/>
<dbReference type="InterPro" id="IPR003595">
    <property type="entry name" value="Tyr_Pase_cat"/>
</dbReference>
<accession>A0A3B5A6P6</accession>
<evidence type="ECO:0000256" key="13">
    <source>
        <dbReference type="SAM" id="SignalP"/>
    </source>
</evidence>
<reference evidence="19" key="2">
    <citation type="submission" date="2025-04" db="UniProtKB">
        <authorList>
            <consortium name="RefSeq"/>
        </authorList>
    </citation>
    <scope>IDENTIFICATION</scope>
</reference>
<evidence type="ECO:0000256" key="3">
    <source>
        <dbReference type="ARBA" id="ARBA00022692"/>
    </source>
</evidence>
<feature type="domain" description="Fibronectin type-III" evidence="16">
    <location>
        <begin position="51"/>
        <end position="143"/>
    </location>
</feature>
<keyword evidence="7 12" id="KW-1133">Transmembrane helix</keyword>
<dbReference type="Gene3D" id="2.60.40.10">
    <property type="entry name" value="Immunoglobulins"/>
    <property type="match status" value="4"/>
</dbReference>
<feature type="region of interest" description="Disordered" evidence="11">
    <location>
        <begin position="34"/>
        <end position="53"/>
    </location>
</feature>
<protein>
    <recommendedName>
        <fullName evidence="2">protein-tyrosine-phosphatase</fullName>
        <ecNumber evidence="2">3.1.3.48</ecNumber>
    </recommendedName>
</protein>
<evidence type="ECO:0000259" key="14">
    <source>
        <dbReference type="PROSITE" id="PS50055"/>
    </source>
</evidence>
<feature type="signal peptide" evidence="13">
    <location>
        <begin position="1"/>
        <end position="28"/>
    </location>
</feature>
<reference evidence="17" key="1">
    <citation type="submission" date="2023-09" db="UniProtKB">
        <authorList>
            <consortium name="Ensembl"/>
        </authorList>
    </citation>
    <scope>IDENTIFICATION</scope>
</reference>
<dbReference type="STRING" id="144197.ENSSPAP00000009352"/>
<feature type="domain" description="Tyrosine specific protein phosphatases" evidence="15">
    <location>
        <begin position="904"/>
        <end position="977"/>
    </location>
</feature>
<dbReference type="FunFam" id="3.90.190.10:FF:000009">
    <property type="entry name" value="Receptor-type tyrosine-protein phosphatase beta"/>
    <property type="match status" value="1"/>
</dbReference>
<dbReference type="EC" id="3.1.3.48" evidence="2"/>
<dbReference type="PROSITE" id="PS50055">
    <property type="entry name" value="TYR_PHOSPHATASE_PTP"/>
    <property type="match status" value="1"/>
</dbReference>
<keyword evidence="5" id="KW-0378">Hydrolase</keyword>
<keyword evidence="18" id="KW-1185">Reference proteome</keyword>
<dbReference type="InterPro" id="IPR003961">
    <property type="entry name" value="FN3_dom"/>
</dbReference>
<evidence type="ECO:0000256" key="5">
    <source>
        <dbReference type="ARBA" id="ARBA00022801"/>
    </source>
</evidence>
<evidence type="ECO:0000256" key="2">
    <source>
        <dbReference type="ARBA" id="ARBA00013064"/>
    </source>
</evidence>
<evidence type="ECO:0000256" key="10">
    <source>
        <dbReference type="ARBA" id="ARBA00051722"/>
    </source>
</evidence>
<dbReference type="OrthoDB" id="8609993at2759"/>
<evidence type="ECO:0000313" key="18">
    <source>
        <dbReference type="Proteomes" id="UP000694891"/>
    </source>
</evidence>
<dbReference type="GO" id="GO:0043235">
    <property type="term" value="C:receptor complex"/>
    <property type="evidence" value="ECO:0007669"/>
    <property type="project" value="TreeGrafter"/>
</dbReference>
<dbReference type="CDD" id="cd00063">
    <property type="entry name" value="FN3"/>
    <property type="match status" value="4"/>
</dbReference>
<evidence type="ECO:0000256" key="11">
    <source>
        <dbReference type="SAM" id="MobiDB-lite"/>
    </source>
</evidence>
<dbReference type="PANTHER" id="PTHR46957">
    <property type="entry name" value="CYTOKINE RECEPTOR"/>
    <property type="match status" value="1"/>
</dbReference>
<dbReference type="RefSeq" id="XP_008281521.1">
    <property type="nucleotide sequence ID" value="XM_008283299.1"/>
</dbReference>
<dbReference type="PROSITE" id="PS50853">
    <property type="entry name" value="FN3"/>
    <property type="match status" value="3"/>
</dbReference>
<dbReference type="SMART" id="SM00194">
    <property type="entry name" value="PTPc"/>
    <property type="match status" value="1"/>
</dbReference>
<dbReference type="InterPro" id="IPR013783">
    <property type="entry name" value="Ig-like_fold"/>
</dbReference>
<evidence type="ECO:0000256" key="6">
    <source>
        <dbReference type="ARBA" id="ARBA00022912"/>
    </source>
</evidence>
<evidence type="ECO:0000259" key="16">
    <source>
        <dbReference type="PROSITE" id="PS50853"/>
    </source>
</evidence>
<dbReference type="InterPro" id="IPR000387">
    <property type="entry name" value="Tyr_Pase_dom"/>
</dbReference>
<dbReference type="PROSITE" id="PS00383">
    <property type="entry name" value="TYR_PHOSPHATASE_1"/>
    <property type="match status" value="1"/>
</dbReference>
<comment type="subcellular location">
    <subcellularLocation>
        <location evidence="1">Membrane</location>
        <topology evidence="1">Single-pass type I membrane protein</topology>
    </subcellularLocation>
</comment>
<evidence type="ECO:0000313" key="17">
    <source>
        <dbReference type="Ensembl" id="ENSSPAP00000009352.1"/>
    </source>
</evidence>
<evidence type="ECO:0000256" key="12">
    <source>
        <dbReference type="SAM" id="Phobius"/>
    </source>
</evidence>
<sequence>MKRLSFKPSSDHLLLWVFLSLLWGVIDSTTTSLSSTEPRAVTSPQLTTKPPPDKVGAVTVVNQNESSITLRWNKVNDILDYTLQYDDNGELIVKNIAASSQGASVEYVVSSLTAGTNYSFTLFTVFGGVSSTEHTFNAVTAPENVGEVTVVSQTENSITLRWTKVKAIPDYTLQYVYNETSIVEDIDASSQGASVEHVVSPLTDRTKYNFTLFTVFEGVNSTGYDFDAVTAPRNTEELKAVGQTETSITLQWKQVIGIDTYILVVNGKEENITLPAELVTYTVSDLTSGTRYEFSLFTVFENVSSSGVSLTAVTAPTNVGAVMVEDQNESSITLKWTKVNNILDYTLQYNDNGKPIVENIDASSQGASVEYVVSPLSSGTKYNFTLFTVFEGVSSTEHTFDAVTVPPMVSSVRVTDRSVTNVTLLWDNVNPDWEYLLEMNGRNETLTPDQSSNVISHSVTSLEPGAEHAFSLITVFSGLNSAAFKGSTVTAIDCASVKWHVTDSSIQGTVEGLFTSATATYNSQTYVSPGGRDVSFTGLVSGATYGISLEYETSPEPLNQCRHNIIVLPSPLSRADCNYWASGYSVQIVWRSPTGVWTLVEVNVIGETHTVHNDDNDEQEIIISGFQPAKTYQVSLNVLSGDVRSSKPFVFQCSTDPRGVIAGSVVAVLLFCILVCVALFIYFKRPHLISRKKSFISGSKLPKTQSKGIPVAQFPDHFKKLNADDNRGFSEEYEGLAPVGINQTQKTAELPENKVKNRFKNVLPYDWCRVKLSTSNGTSDYINANYMPGYNSKREYIATQGPLPATVNDFWRMIWEQRVKGIVMVTNCIESGKVKCEQYWPADSKPRLYGELSVTMRSEQQELNWALREFSVKRSNTSEERSVKHFHFTAWPDHGVPEGSEVLINFRRLMRRHIENEGTGAPTVVHCSAGVGRTGTIIALDVLLQEFEKERAVGIKEFVHKMRLNRPHMVQTESQYVFLHQCIVDSLLPYQKPEDNVYENVDLIYENATALQQLR</sequence>
<dbReference type="InterPro" id="IPR029021">
    <property type="entry name" value="Prot-tyrosine_phosphatase-like"/>
</dbReference>
<gene>
    <name evidence="19" type="primary">ptprh</name>
</gene>
<keyword evidence="6" id="KW-0904">Protein phosphatase</keyword>
<dbReference type="InterPro" id="IPR016130">
    <property type="entry name" value="Tyr_Pase_AS"/>
</dbReference>
<dbReference type="SMART" id="SM00404">
    <property type="entry name" value="PTPc_motif"/>
    <property type="match status" value="1"/>
</dbReference>
<keyword evidence="4 13" id="KW-0732">Signal</keyword>
<evidence type="ECO:0000256" key="8">
    <source>
        <dbReference type="ARBA" id="ARBA00023136"/>
    </source>
</evidence>
<comment type="catalytic activity">
    <reaction evidence="10">
        <text>O-phospho-L-tyrosyl-[protein] + H2O = L-tyrosyl-[protein] + phosphate</text>
        <dbReference type="Rhea" id="RHEA:10684"/>
        <dbReference type="Rhea" id="RHEA-COMP:10136"/>
        <dbReference type="Rhea" id="RHEA-COMP:20101"/>
        <dbReference type="ChEBI" id="CHEBI:15377"/>
        <dbReference type="ChEBI" id="CHEBI:43474"/>
        <dbReference type="ChEBI" id="CHEBI:46858"/>
        <dbReference type="ChEBI" id="CHEBI:61978"/>
        <dbReference type="EC" id="3.1.3.48"/>
    </reaction>
</comment>
<dbReference type="AlphaFoldDB" id="A0A3B5A6P6"/>
<feature type="chain" id="PRO_5044591629" description="protein-tyrosine-phosphatase" evidence="13">
    <location>
        <begin position="29"/>
        <end position="1015"/>
    </location>
</feature>
<keyword evidence="3 12" id="KW-0812">Transmembrane</keyword>
<evidence type="ECO:0000256" key="9">
    <source>
        <dbReference type="ARBA" id="ARBA00023180"/>
    </source>
</evidence>
<evidence type="ECO:0000259" key="15">
    <source>
        <dbReference type="PROSITE" id="PS50056"/>
    </source>
</evidence>
<dbReference type="SMART" id="SM00060">
    <property type="entry name" value="FN3"/>
    <property type="match status" value="6"/>
</dbReference>
<evidence type="ECO:0000256" key="1">
    <source>
        <dbReference type="ARBA" id="ARBA00004479"/>
    </source>
</evidence>
<dbReference type="GO" id="GO:0004725">
    <property type="term" value="F:protein tyrosine phosphatase activity"/>
    <property type="evidence" value="ECO:0007669"/>
    <property type="project" value="UniProtKB-EC"/>
</dbReference>
<feature type="domain" description="Fibronectin type-III" evidence="16">
    <location>
        <begin position="231"/>
        <end position="314"/>
    </location>
</feature>
<keyword evidence="19" id="KW-0675">Receptor</keyword>
<feature type="domain" description="Fibronectin type-III" evidence="16">
    <location>
        <begin position="315"/>
        <end position="407"/>
    </location>
</feature>
<keyword evidence="8 12" id="KW-0472">Membrane</keyword>
<feature type="domain" description="Tyrosine-protein phosphatase" evidence="14">
    <location>
        <begin position="729"/>
        <end position="986"/>
    </location>
</feature>
<evidence type="ECO:0000313" key="19">
    <source>
        <dbReference type="RefSeq" id="XP_008281521.1"/>
    </source>
</evidence>
<dbReference type="GeneID" id="103358368"/>
<evidence type="ECO:0000256" key="7">
    <source>
        <dbReference type="ARBA" id="ARBA00022989"/>
    </source>
</evidence>
<dbReference type="PROSITE" id="PS50056">
    <property type="entry name" value="TYR_PHOSPHATASE_2"/>
    <property type="match status" value="1"/>
</dbReference>
<dbReference type="InterPro" id="IPR036116">
    <property type="entry name" value="FN3_sf"/>
</dbReference>
<feature type="transmembrane region" description="Helical" evidence="12">
    <location>
        <begin position="660"/>
        <end position="683"/>
    </location>
</feature>
<dbReference type="Gene3D" id="3.90.190.10">
    <property type="entry name" value="Protein tyrosine phosphatase superfamily"/>
    <property type="match status" value="1"/>
</dbReference>
<dbReference type="Ensembl" id="ENSSPAT00000009517.1">
    <property type="protein sequence ID" value="ENSSPAP00000009352.1"/>
    <property type="gene ID" value="ENSSPAG00000007132.1"/>
</dbReference>
<feature type="compositionally biased region" description="Polar residues" evidence="11">
    <location>
        <begin position="34"/>
        <end position="48"/>
    </location>
</feature>
<dbReference type="SUPFAM" id="SSF49265">
    <property type="entry name" value="Fibronectin type III"/>
    <property type="match status" value="3"/>
</dbReference>
<evidence type="ECO:0000256" key="4">
    <source>
        <dbReference type="ARBA" id="ARBA00022729"/>
    </source>
</evidence>
<proteinExistence type="predicted"/>